<evidence type="ECO:0000256" key="1">
    <source>
        <dbReference type="ARBA" id="ARBA00038048"/>
    </source>
</evidence>
<dbReference type="Proteomes" id="UP000015104">
    <property type="component" value="Unassembled WGS sequence"/>
</dbReference>
<reference evidence="4" key="2">
    <citation type="submission" date="2015-06" db="UniProtKB">
        <authorList>
            <consortium name="EnsemblMetazoa"/>
        </authorList>
    </citation>
    <scope>IDENTIFICATION</scope>
</reference>
<organism evidence="4 5">
    <name type="scientific">Tetranychus urticae</name>
    <name type="common">Two-spotted spider mite</name>
    <dbReference type="NCBI Taxonomy" id="32264"/>
    <lineage>
        <taxon>Eukaryota</taxon>
        <taxon>Metazoa</taxon>
        <taxon>Ecdysozoa</taxon>
        <taxon>Arthropoda</taxon>
        <taxon>Chelicerata</taxon>
        <taxon>Arachnida</taxon>
        <taxon>Acari</taxon>
        <taxon>Acariformes</taxon>
        <taxon>Trombidiformes</taxon>
        <taxon>Prostigmata</taxon>
        <taxon>Eleutherengona</taxon>
        <taxon>Raphignathae</taxon>
        <taxon>Tetranychoidea</taxon>
        <taxon>Tetranychidae</taxon>
        <taxon>Tetranychus</taxon>
    </lineage>
</organism>
<dbReference type="Pfam" id="PF03435">
    <property type="entry name" value="Sacchrp_dh_NADP"/>
    <property type="match status" value="1"/>
</dbReference>
<evidence type="ECO:0000259" key="3">
    <source>
        <dbReference type="Pfam" id="PF03435"/>
    </source>
</evidence>
<dbReference type="GO" id="GO:0005739">
    <property type="term" value="C:mitochondrion"/>
    <property type="evidence" value="ECO:0007669"/>
    <property type="project" value="TreeGrafter"/>
</dbReference>
<dbReference type="InterPro" id="IPR051276">
    <property type="entry name" value="Saccharopine_DH-like_oxidrdct"/>
</dbReference>
<evidence type="ECO:0000313" key="5">
    <source>
        <dbReference type="Proteomes" id="UP000015104"/>
    </source>
</evidence>
<gene>
    <name evidence="4" type="primary">107364835</name>
</gene>
<feature type="transmembrane region" description="Helical" evidence="2">
    <location>
        <begin position="282"/>
        <end position="303"/>
    </location>
</feature>
<dbReference type="EnsemblMetazoa" id="tetur13g03730.1">
    <property type="protein sequence ID" value="tetur13g03730.1"/>
    <property type="gene ID" value="tetur13g03730"/>
</dbReference>
<dbReference type="EMBL" id="CAEY01000176">
    <property type="status" value="NOT_ANNOTATED_CDS"/>
    <property type="molecule type" value="Genomic_DNA"/>
</dbReference>
<dbReference type="OMA" id="ICTQKHG"/>
<dbReference type="InterPro" id="IPR036291">
    <property type="entry name" value="NAD(P)-bd_dom_sf"/>
</dbReference>
<evidence type="ECO:0000256" key="2">
    <source>
        <dbReference type="SAM" id="Phobius"/>
    </source>
</evidence>
<dbReference type="Gene3D" id="3.40.50.720">
    <property type="entry name" value="NAD(P)-binding Rossmann-like Domain"/>
    <property type="match status" value="1"/>
</dbReference>
<dbReference type="GO" id="GO:0009247">
    <property type="term" value="P:glycolipid biosynthetic process"/>
    <property type="evidence" value="ECO:0007669"/>
    <property type="project" value="TreeGrafter"/>
</dbReference>
<evidence type="ECO:0000313" key="4">
    <source>
        <dbReference type="EnsemblMetazoa" id="tetur13g03730.1"/>
    </source>
</evidence>
<dbReference type="GO" id="GO:0005886">
    <property type="term" value="C:plasma membrane"/>
    <property type="evidence" value="ECO:0007669"/>
    <property type="project" value="TreeGrafter"/>
</dbReference>
<dbReference type="HOGENOM" id="CLU_031002_1_0_1"/>
<dbReference type="PANTHER" id="PTHR12286">
    <property type="entry name" value="SACCHAROPINE DEHYDROGENASE-LIKE OXIDOREDUCTASE"/>
    <property type="match status" value="1"/>
</dbReference>
<dbReference type="InterPro" id="IPR005097">
    <property type="entry name" value="Sacchrp_dh_NADP-bd"/>
</dbReference>
<dbReference type="KEGG" id="tut:107364835"/>
<proteinExistence type="inferred from homology"/>
<protein>
    <recommendedName>
        <fullName evidence="3">Saccharopine dehydrogenase NADP binding domain-containing protein</fullName>
    </recommendedName>
</protein>
<keyword evidence="2" id="KW-0812">Transmembrane</keyword>
<keyword evidence="5" id="KW-1185">Reference proteome</keyword>
<dbReference type="FunFam" id="3.40.50.720:FF:000178">
    <property type="entry name" value="Saccharopine dehydrogenase-like oxidoreductase"/>
    <property type="match status" value="1"/>
</dbReference>
<feature type="domain" description="Saccharopine dehydrogenase NADP binding" evidence="3">
    <location>
        <begin position="10"/>
        <end position="143"/>
    </location>
</feature>
<dbReference type="GO" id="GO:0005811">
    <property type="term" value="C:lipid droplet"/>
    <property type="evidence" value="ECO:0007669"/>
    <property type="project" value="TreeGrafter"/>
</dbReference>
<accession>T1KKH3</accession>
<dbReference type="AlphaFoldDB" id="T1KKH3"/>
<keyword evidence="2" id="KW-1133">Transmembrane helix</keyword>
<name>T1KKH3_TETUR</name>
<keyword evidence="2" id="KW-0472">Membrane</keyword>
<reference evidence="5" key="1">
    <citation type="submission" date="2011-08" db="EMBL/GenBank/DDBJ databases">
        <authorList>
            <person name="Rombauts S."/>
        </authorList>
    </citation>
    <scope>NUCLEOTIDE SEQUENCE</scope>
    <source>
        <strain evidence="5">London</strain>
    </source>
</reference>
<dbReference type="SUPFAM" id="SSF51735">
    <property type="entry name" value="NAD(P)-binding Rossmann-fold domains"/>
    <property type="match status" value="1"/>
</dbReference>
<dbReference type="PANTHER" id="PTHR12286:SF5">
    <property type="entry name" value="SACCHAROPINE DEHYDROGENASE-LIKE OXIDOREDUCTASE"/>
    <property type="match status" value="1"/>
</dbReference>
<dbReference type="eggNOG" id="KOG2733">
    <property type="taxonomic scope" value="Eukaryota"/>
</dbReference>
<comment type="similarity">
    <text evidence="1">Belongs to the saccharopine dehydrogenase family.</text>
</comment>
<dbReference type="OrthoDB" id="10268090at2759"/>
<sequence length="428" mass="48557">MAEKEFDFTVFGATGYTGKYVFRNLLGWEDIEKKPRKIAIAGRNKDKLESLLKETALQLDRNLDSIGVIIAEVNDEESLLSMCERSKVILNVCGPYILYGEQVVRACIQKKAHMVDISGEPQYLEDMQFKYHEAAKKAGVYIVGACGYDAIPSDVGTDVLKQKFTPGRLNQVDAFVNGKFGSAGVTINIGTLHSLAQAFGEFNQMLKIREGYVKGMFKKNLPESRYPAKIRYLPWWDDEVNGWCLPVPIGDRDIVKNSQRWFHEYNDEKPVQFEEYIVVPKLYHALFLALGMFYLTILIYFNFTRKLLIKHPKIFTAGFFSKSGPTRKQLEETSFTFTCVGKGWSEPLNEGDTDYKSPPNKIIKCRISGPDPGYETTSRCLIQSGLSILDEGDKMPFDGGCITPAFAFRGTTIRERLTRHNVTFEIIE</sequence>